<organism evidence="2 3">
    <name type="scientific">Vigna angularis var. angularis</name>
    <dbReference type="NCBI Taxonomy" id="157739"/>
    <lineage>
        <taxon>Eukaryota</taxon>
        <taxon>Viridiplantae</taxon>
        <taxon>Streptophyta</taxon>
        <taxon>Embryophyta</taxon>
        <taxon>Tracheophyta</taxon>
        <taxon>Spermatophyta</taxon>
        <taxon>Magnoliopsida</taxon>
        <taxon>eudicotyledons</taxon>
        <taxon>Gunneridae</taxon>
        <taxon>Pentapetalae</taxon>
        <taxon>rosids</taxon>
        <taxon>fabids</taxon>
        <taxon>Fabales</taxon>
        <taxon>Fabaceae</taxon>
        <taxon>Papilionoideae</taxon>
        <taxon>50 kb inversion clade</taxon>
        <taxon>NPAAA clade</taxon>
        <taxon>indigoferoid/millettioid clade</taxon>
        <taxon>Phaseoleae</taxon>
        <taxon>Vigna</taxon>
    </lineage>
</organism>
<protein>
    <submittedName>
        <fullName evidence="2">Uncharacterized protein</fullName>
    </submittedName>
</protein>
<reference evidence="2 3" key="1">
    <citation type="journal article" date="2015" name="Sci. Rep.">
        <title>The power of single molecule real-time sequencing technology in the de novo assembly of a eukaryotic genome.</title>
        <authorList>
            <person name="Sakai H."/>
            <person name="Naito K."/>
            <person name="Ogiso-Tanaka E."/>
            <person name="Takahashi Y."/>
            <person name="Iseki K."/>
            <person name="Muto C."/>
            <person name="Satou K."/>
            <person name="Teruya K."/>
            <person name="Shiroma A."/>
            <person name="Shimoji M."/>
            <person name="Hirano T."/>
            <person name="Itoh T."/>
            <person name="Kaga A."/>
            <person name="Tomooka N."/>
        </authorList>
    </citation>
    <scope>NUCLEOTIDE SEQUENCE [LARGE SCALE GENOMIC DNA]</scope>
    <source>
        <strain evidence="3">cv. Shumari</strain>
    </source>
</reference>
<name>A0A0S3SEL9_PHAAN</name>
<dbReference type="EMBL" id="AP015039">
    <property type="protein sequence ID" value="BAT91281.1"/>
    <property type="molecule type" value="Genomic_DNA"/>
</dbReference>
<dbReference type="AlphaFoldDB" id="A0A0S3SEL9"/>
<keyword evidence="3" id="KW-1185">Reference proteome</keyword>
<evidence type="ECO:0000313" key="2">
    <source>
        <dbReference type="EMBL" id="BAT91281.1"/>
    </source>
</evidence>
<gene>
    <name evidence="2" type="primary">Vigan.06G259900</name>
    <name evidence="2" type="ORF">VIGAN_06259900</name>
</gene>
<dbReference type="Proteomes" id="UP000291084">
    <property type="component" value="Chromosome 6"/>
</dbReference>
<sequence length="163" mass="17158">MRNGCVQRRIEFIKKTKNLDLAQELGPMVLLPSSETPWGFSHSSLKHNSSEPRDLGSPSIKAAHGGLPPLQVRAAASTETCRRVSRSMASPVTPLAAGAITGHGTRLSPPSHLRAQEGSALAFCDASSLSPTRRVAAGAYAGRANVLHGGPTSCPLFLARTRP</sequence>
<proteinExistence type="predicted"/>
<accession>A0A0S3SEL9</accession>
<feature type="region of interest" description="Disordered" evidence="1">
    <location>
        <begin position="40"/>
        <end position="69"/>
    </location>
</feature>
<evidence type="ECO:0000256" key="1">
    <source>
        <dbReference type="SAM" id="MobiDB-lite"/>
    </source>
</evidence>
<evidence type="ECO:0000313" key="3">
    <source>
        <dbReference type="Proteomes" id="UP000291084"/>
    </source>
</evidence>